<dbReference type="AlphaFoldDB" id="A0A8J2FST5"/>
<protein>
    <submittedName>
        <fullName evidence="1">Uncharacterized protein</fullName>
    </submittedName>
</protein>
<reference evidence="1" key="1">
    <citation type="submission" date="2021-02" db="EMBL/GenBank/DDBJ databases">
        <authorList>
            <person name="Cremers G."/>
            <person name="Picone N."/>
        </authorList>
    </citation>
    <scope>NUCLEOTIDE SEQUENCE</scope>
    <source>
        <strain evidence="1">PQ17</strain>
    </source>
</reference>
<proteinExistence type="predicted"/>
<evidence type="ECO:0000313" key="2">
    <source>
        <dbReference type="Proteomes" id="UP000663859"/>
    </source>
</evidence>
<comment type="caution">
    <text evidence="1">The sequence shown here is derived from an EMBL/GenBank/DDBJ whole genome shotgun (WGS) entry which is preliminary data.</text>
</comment>
<evidence type="ECO:0000313" key="1">
    <source>
        <dbReference type="EMBL" id="CAF0700742.1"/>
    </source>
</evidence>
<dbReference type="EMBL" id="CAJNOB010000034">
    <property type="protein sequence ID" value="CAF0700742.1"/>
    <property type="molecule type" value="Genomic_DNA"/>
</dbReference>
<name>A0A8J2FST5_9BACT</name>
<sequence>MNGESALVLQGVLGQGVKLQGRRFVCQSLAEKALAVEAAFDYRGDVTLELCDGSQVEGFVFNRTLTESCGTVELLLPGQAEPLAIPYDQIVAIAFTGKDTADGRSYEAWKAKKASERAREAQQIEKEMRAQGYL</sequence>
<accession>A0A8J2FST5</accession>
<dbReference type="RefSeq" id="WP_174582168.1">
    <property type="nucleotide sequence ID" value="NZ_CAJNOB010000034.1"/>
</dbReference>
<organism evidence="1 2">
    <name type="scientific">Candidatus Methylacidithermus pantelleriae</name>
    <dbReference type="NCBI Taxonomy" id="2744239"/>
    <lineage>
        <taxon>Bacteria</taxon>
        <taxon>Pseudomonadati</taxon>
        <taxon>Verrucomicrobiota</taxon>
        <taxon>Methylacidiphilae</taxon>
        <taxon>Methylacidiphilales</taxon>
        <taxon>Methylacidiphilaceae</taxon>
        <taxon>Candidatus Methylacidithermus</taxon>
    </lineage>
</organism>
<gene>
    <name evidence="1" type="ORF">MPNT_40018</name>
</gene>
<keyword evidence="2" id="KW-1185">Reference proteome</keyword>
<dbReference type="Proteomes" id="UP000663859">
    <property type="component" value="Unassembled WGS sequence"/>
</dbReference>